<reference evidence="1" key="1">
    <citation type="submission" date="2022-04" db="EMBL/GenBank/DDBJ databases">
        <title>Carnegiea gigantea Genome sequencing and assembly v2.</title>
        <authorList>
            <person name="Copetti D."/>
            <person name="Sanderson M.J."/>
            <person name="Burquez A."/>
            <person name="Wojciechowski M.F."/>
        </authorList>
    </citation>
    <scope>NUCLEOTIDE SEQUENCE</scope>
    <source>
        <strain evidence="1">SGP5-SGP5p</strain>
        <tissue evidence="1">Aerial part</tissue>
    </source>
</reference>
<proteinExistence type="predicted"/>
<dbReference type="GO" id="GO:0005634">
    <property type="term" value="C:nucleus"/>
    <property type="evidence" value="ECO:0007669"/>
    <property type="project" value="TreeGrafter"/>
</dbReference>
<dbReference type="InterPro" id="IPR045281">
    <property type="entry name" value="CONSTANS-like"/>
</dbReference>
<accession>A0A9Q1K4Z6</accession>
<comment type="caution">
    <text evidence="1">The sequence shown here is derived from an EMBL/GenBank/DDBJ whole genome shotgun (WGS) entry which is preliminary data.</text>
</comment>
<gene>
    <name evidence="1" type="ORF">Cgig2_002368</name>
</gene>
<organism evidence="1 2">
    <name type="scientific">Carnegiea gigantea</name>
    <dbReference type="NCBI Taxonomy" id="171969"/>
    <lineage>
        <taxon>Eukaryota</taxon>
        <taxon>Viridiplantae</taxon>
        <taxon>Streptophyta</taxon>
        <taxon>Embryophyta</taxon>
        <taxon>Tracheophyta</taxon>
        <taxon>Spermatophyta</taxon>
        <taxon>Magnoliopsida</taxon>
        <taxon>eudicotyledons</taxon>
        <taxon>Gunneridae</taxon>
        <taxon>Pentapetalae</taxon>
        <taxon>Caryophyllales</taxon>
        <taxon>Cactineae</taxon>
        <taxon>Cactaceae</taxon>
        <taxon>Cactoideae</taxon>
        <taxon>Echinocereeae</taxon>
        <taxon>Carnegiea</taxon>
    </lineage>
</organism>
<dbReference type="GO" id="GO:0003700">
    <property type="term" value="F:DNA-binding transcription factor activity"/>
    <property type="evidence" value="ECO:0007669"/>
    <property type="project" value="TreeGrafter"/>
</dbReference>
<dbReference type="EMBL" id="JAKOGI010000325">
    <property type="protein sequence ID" value="KAJ8436868.1"/>
    <property type="molecule type" value="Genomic_DNA"/>
</dbReference>
<protein>
    <submittedName>
        <fullName evidence="1">Uncharacterized protein</fullName>
    </submittedName>
</protein>
<dbReference type="GO" id="GO:0009909">
    <property type="term" value="P:regulation of flower development"/>
    <property type="evidence" value="ECO:0007669"/>
    <property type="project" value="InterPro"/>
</dbReference>
<sequence>MVSTSPSAPSSNYCKHSSEPFIGFRPPKDQVFQPHDHHDMQHGFRMWLGQQDYFSPFTTNFGDIDDLVAPAIANFDCPSNYLISPKDGERDQHLPALPECEVYTNCSSGYGEYLSESCFGVGHYHVFTNGEEGDASSILENCVPPNNCAATTMECWGLQGQLSAVVSGENNAKVGRYSVEERRARILRYLKKRNQRNFNKTIKVPFISLSLNNFAHSLVKYAKQNSCTLLLN</sequence>
<dbReference type="Proteomes" id="UP001153076">
    <property type="component" value="Unassembled WGS sequence"/>
</dbReference>
<name>A0A9Q1K4Z6_9CARY</name>
<dbReference type="OrthoDB" id="153872at2759"/>
<keyword evidence="2" id="KW-1185">Reference proteome</keyword>
<dbReference type="AlphaFoldDB" id="A0A9Q1K4Z6"/>
<evidence type="ECO:0000313" key="1">
    <source>
        <dbReference type="EMBL" id="KAJ8436868.1"/>
    </source>
</evidence>
<dbReference type="PANTHER" id="PTHR31319:SF110">
    <property type="entry name" value="CCT MOTIF FAMILY PROTEIN"/>
    <property type="match status" value="1"/>
</dbReference>
<dbReference type="PANTHER" id="PTHR31319">
    <property type="entry name" value="ZINC FINGER PROTEIN CONSTANS-LIKE 4"/>
    <property type="match status" value="1"/>
</dbReference>
<evidence type="ECO:0000313" key="2">
    <source>
        <dbReference type="Proteomes" id="UP001153076"/>
    </source>
</evidence>